<dbReference type="AlphaFoldDB" id="U5QNB2"/>
<dbReference type="PATRIC" id="fig|1183438.3.peg.4160"/>
<dbReference type="Pfam" id="PF13692">
    <property type="entry name" value="Glyco_trans_1_4"/>
    <property type="match status" value="1"/>
</dbReference>
<evidence type="ECO:0000313" key="2">
    <source>
        <dbReference type="EMBL" id="AGY60477.1"/>
    </source>
</evidence>
<accession>U5QNB2</accession>
<proteinExistence type="predicted"/>
<dbReference type="EMBL" id="CP003587">
    <property type="protein sequence ID" value="AGY60477.1"/>
    <property type="molecule type" value="Genomic_DNA"/>
</dbReference>
<dbReference type="GO" id="GO:0016740">
    <property type="term" value="F:transferase activity"/>
    <property type="evidence" value="ECO:0007669"/>
    <property type="project" value="UniProtKB-KW"/>
</dbReference>
<feature type="domain" description="Glycosyltransferase subfamily 4-like N-terminal" evidence="1">
    <location>
        <begin position="54"/>
        <end position="161"/>
    </location>
</feature>
<sequence length="361" mass="39877">MFWALERHCGEVVPLGPVPPDITLYLGKVRNQLSLRLLGKKYDYAFSTLIARHYAQRFAAKLARERFDWVFAPAASTEIAFLDTPLPLVYLSDATVSLLRGYYPDFSNLTNEKEAEEIERRATRRAGLLVYPSQWAAASARRDYGVDSDRLVVVPFGANLEPAPAHEEALGRQPGDRCQLLFLGVDWQRKGGEITFETLLALDRLGIPAQLTICGCVPPARFDHPHLKVIPFLGKNNPAQSRQLLTLLLASNFLLLPTRADCTPIVLCEAAAAGLPVLVADTGGVAGAVQDGENGFILPYEARGEAYARQIAWIYGEPERYIALVRSSRAAFEARLNWDSWAMTIGSLVQERWAIPAGATI</sequence>
<dbReference type="CDD" id="cd03801">
    <property type="entry name" value="GT4_PimA-like"/>
    <property type="match status" value="1"/>
</dbReference>
<dbReference type="Pfam" id="PF13439">
    <property type="entry name" value="Glyco_transf_4"/>
    <property type="match status" value="1"/>
</dbReference>
<dbReference type="STRING" id="1183438.GKIL_4231"/>
<dbReference type="InterPro" id="IPR028098">
    <property type="entry name" value="Glyco_trans_4-like_N"/>
</dbReference>
<dbReference type="PANTHER" id="PTHR12526:SF637">
    <property type="entry name" value="GLYCOSYLTRANSFERASE EPSF-RELATED"/>
    <property type="match status" value="1"/>
</dbReference>
<dbReference type="Gene3D" id="3.40.50.2000">
    <property type="entry name" value="Glycogen Phosphorylase B"/>
    <property type="match status" value="2"/>
</dbReference>
<dbReference type="eggNOG" id="COG0438">
    <property type="taxonomic scope" value="Bacteria"/>
</dbReference>
<protein>
    <submittedName>
        <fullName evidence="2">Glycosyl transferase group 1</fullName>
    </submittedName>
</protein>
<dbReference type="HOGENOM" id="CLU_044324_0_0_3"/>
<dbReference type="PANTHER" id="PTHR12526">
    <property type="entry name" value="GLYCOSYLTRANSFERASE"/>
    <property type="match status" value="1"/>
</dbReference>
<keyword evidence="2" id="KW-0808">Transferase</keyword>
<evidence type="ECO:0000313" key="3">
    <source>
        <dbReference type="Proteomes" id="UP000017396"/>
    </source>
</evidence>
<reference evidence="2 3" key="1">
    <citation type="journal article" date="2013" name="PLoS ONE">
        <title>Cultivation and Complete Genome Sequencing of Gloeobacter kilaueensis sp. nov., from a Lava Cave in Kilauea Caldera, Hawai'i.</title>
        <authorList>
            <person name="Saw J.H."/>
            <person name="Schatz M."/>
            <person name="Brown M.V."/>
            <person name="Kunkel D.D."/>
            <person name="Foster J.S."/>
            <person name="Shick H."/>
            <person name="Christensen S."/>
            <person name="Hou S."/>
            <person name="Wan X."/>
            <person name="Donachie S.P."/>
        </authorList>
    </citation>
    <scope>NUCLEOTIDE SEQUENCE [LARGE SCALE GENOMIC DNA]</scope>
    <source>
        <strain evidence="3">JS</strain>
    </source>
</reference>
<dbReference type="KEGG" id="glj:GKIL_4231"/>
<evidence type="ECO:0000259" key="1">
    <source>
        <dbReference type="Pfam" id="PF13439"/>
    </source>
</evidence>
<gene>
    <name evidence="2" type="ORF">GKIL_4231</name>
</gene>
<name>U5QNB2_GLOK1</name>
<organism evidence="2 3">
    <name type="scientific">Gloeobacter kilaueensis (strain ATCC BAA-2537 / CCAP 1431/1 / ULC 316 / JS1)</name>
    <dbReference type="NCBI Taxonomy" id="1183438"/>
    <lineage>
        <taxon>Bacteria</taxon>
        <taxon>Bacillati</taxon>
        <taxon>Cyanobacteriota</taxon>
        <taxon>Cyanophyceae</taxon>
        <taxon>Gloeobacterales</taxon>
        <taxon>Gloeobacteraceae</taxon>
        <taxon>Gloeobacter</taxon>
    </lineage>
</organism>
<keyword evidence="3" id="KW-1185">Reference proteome</keyword>
<dbReference type="SUPFAM" id="SSF53756">
    <property type="entry name" value="UDP-Glycosyltransferase/glycogen phosphorylase"/>
    <property type="match status" value="1"/>
</dbReference>
<dbReference type="Proteomes" id="UP000017396">
    <property type="component" value="Chromosome"/>
</dbReference>